<dbReference type="HOGENOM" id="CLU_1843174_0_0_10"/>
<protein>
    <submittedName>
        <fullName evidence="1">Uncharacterized protein</fullName>
    </submittedName>
</protein>
<name>E4T523_PALPW</name>
<dbReference type="EMBL" id="CP002345">
    <property type="protein sequence ID" value="ADQ79817.1"/>
    <property type="molecule type" value="Genomic_DNA"/>
</dbReference>
<keyword evidence="2" id="KW-1185">Reference proteome</keyword>
<dbReference type="Proteomes" id="UP000008718">
    <property type="component" value="Chromosome"/>
</dbReference>
<gene>
    <name evidence="1" type="ordered locus">Palpr_1676</name>
</gene>
<evidence type="ECO:0000313" key="2">
    <source>
        <dbReference type="Proteomes" id="UP000008718"/>
    </source>
</evidence>
<dbReference type="AlphaFoldDB" id="E4T523"/>
<sequence length="139" mass="15673">MCCLYLLFVINHLTLTILMNHTSPKLPIHAGFAYYVKLVNPANNPTKHPLYTQTVFSRAIRSDKLTTTSDFYTMTSVNYTTMSVARTMASADLTLKSDKFTMTPVAHATPSVRRTTSKYLFALHFNFDNRQLSTGNSPL</sequence>
<reference evidence="1 2" key="2">
    <citation type="journal article" date="2011" name="Stand. Genomic Sci.">
        <title>Complete genome sequence of Paludibacter propionicigenes type strain (WB4).</title>
        <authorList>
            <person name="Gronow S."/>
            <person name="Munk C."/>
            <person name="Lapidus A."/>
            <person name="Nolan M."/>
            <person name="Lucas S."/>
            <person name="Hammon N."/>
            <person name="Deshpande S."/>
            <person name="Cheng J.F."/>
            <person name="Tapia R."/>
            <person name="Han C."/>
            <person name="Goodwin L."/>
            <person name="Pitluck S."/>
            <person name="Liolios K."/>
            <person name="Ivanova N."/>
            <person name="Mavromatis K."/>
            <person name="Mikhailova N."/>
            <person name="Pati A."/>
            <person name="Chen A."/>
            <person name="Palaniappan K."/>
            <person name="Land M."/>
            <person name="Hauser L."/>
            <person name="Chang Y.J."/>
            <person name="Jeffries C.D."/>
            <person name="Brambilla E."/>
            <person name="Rohde M."/>
            <person name="Goker M."/>
            <person name="Detter J.C."/>
            <person name="Woyke T."/>
            <person name="Bristow J."/>
            <person name="Eisen J.A."/>
            <person name="Markowitz V."/>
            <person name="Hugenholtz P."/>
            <person name="Kyrpides N.C."/>
            <person name="Klenk H.P."/>
        </authorList>
    </citation>
    <scope>NUCLEOTIDE SEQUENCE [LARGE SCALE GENOMIC DNA]</scope>
    <source>
        <strain evidence="2">DSM 17365 / JCM 13257 / WB4</strain>
    </source>
</reference>
<proteinExistence type="predicted"/>
<accession>E4T523</accession>
<dbReference type="KEGG" id="ppn:Palpr_1676"/>
<evidence type="ECO:0000313" key="1">
    <source>
        <dbReference type="EMBL" id="ADQ79817.1"/>
    </source>
</evidence>
<organism evidence="1 2">
    <name type="scientific">Paludibacter propionicigenes (strain DSM 17365 / JCM 13257 / WB4)</name>
    <dbReference type="NCBI Taxonomy" id="694427"/>
    <lineage>
        <taxon>Bacteria</taxon>
        <taxon>Pseudomonadati</taxon>
        <taxon>Bacteroidota</taxon>
        <taxon>Bacteroidia</taxon>
        <taxon>Bacteroidales</taxon>
        <taxon>Paludibacteraceae</taxon>
        <taxon>Paludibacter</taxon>
    </lineage>
</organism>
<reference key="1">
    <citation type="submission" date="2010-11" db="EMBL/GenBank/DDBJ databases">
        <title>The complete genome of Paludibacter propionicigenes DSM 17365.</title>
        <authorList>
            <consortium name="US DOE Joint Genome Institute (JGI-PGF)"/>
            <person name="Lucas S."/>
            <person name="Copeland A."/>
            <person name="Lapidus A."/>
            <person name="Bruce D."/>
            <person name="Goodwin L."/>
            <person name="Pitluck S."/>
            <person name="Kyrpides N."/>
            <person name="Mavromatis K."/>
            <person name="Ivanova N."/>
            <person name="Munk A.C."/>
            <person name="Brettin T."/>
            <person name="Detter J.C."/>
            <person name="Han C."/>
            <person name="Tapia R."/>
            <person name="Land M."/>
            <person name="Hauser L."/>
            <person name="Markowitz V."/>
            <person name="Cheng J.-F."/>
            <person name="Hugenholtz P."/>
            <person name="Woyke T."/>
            <person name="Wu D."/>
            <person name="Gronow S."/>
            <person name="Wellnitz S."/>
            <person name="Brambilla E."/>
            <person name="Klenk H.-P."/>
            <person name="Eisen J.A."/>
        </authorList>
    </citation>
    <scope>NUCLEOTIDE SEQUENCE</scope>
    <source>
        <strain>WB4</strain>
    </source>
</reference>
<dbReference type="STRING" id="694427.Palpr_1676"/>